<keyword evidence="2" id="KW-1185">Reference proteome</keyword>
<evidence type="ECO:0000313" key="1">
    <source>
        <dbReference type="EMBL" id="SFH82109.1"/>
    </source>
</evidence>
<dbReference type="Proteomes" id="UP000199548">
    <property type="component" value="Unassembled WGS sequence"/>
</dbReference>
<dbReference type="EMBL" id="FOQU01000001">
    <property type="protein sequence ID" value="SFH82109.1"/>
    <property type="molecule type" value="Genomic_DNA"/>
</dbReference>
<evidence type="ECO:0000313" key="2">
    <source>
        <dbReference type="Proteomes" id="UP000199548"/>
    </source>
</evidence>
<sequence>MVCPADAADAAHAAGQVFSSFRRLGLAAAVKSVS</sequence>
<gene>
    <name evidence="1" type="ORF">SAMN05192543_101129</name>
</gene>
<accession>A0A1I3D6B4</accession>
<organism evidence="1 2">
    <name type="scientific">Paraburkholderia megapolitana</name>
    <dbReference type="NCBI Taxonomy" id="420953"/>
    <lineage>
        <taxon>Bacteria</taxon>
        <taxon>Pseudomonadati</taxon>
        <taxon>Pseudomonadota</taxon>
        <taxon>Betaproteobacteria</taxon>
        <taxon>Burkholderiales</taxon>
        <taxon>Burkholderiaceae</taxon>
        <taxon>Paraburkholderia</taxon>
    </lineage>
</organism>
<dbReference type="AlphaFoldDB" id="A0A1I3D6B4"/>
<proteinExistence type="predicted"/>
<reference evidence="1 2" key="1">
    <citation type="submission" date="2016-10" db="EMBL/GenBank/DDBJ databases">
        <authorList>
            <person name="de Groot N.N."/>
        </authorList>
    </citation>
    <scope>NUCLEOTIDE SEQUENCE [LARGE SCALE GENOMIC DNA]</scope>
    <source>
        <strain evidence="1 2">LMG 23650</strain>
    </source>
</reference>
<protein>
    <submittedName>
        <fullName evidence="1">Uncharacterized protein</fullName>
    </submittedName>
</protein>
<name>A0A1I3D6B4_9BURK</name>